<proteinExistence type="inferred from homology"/>
<dbReference type="Proteomes" id="UP000593735">
    <property type="component" value="Chromosome"/>
</dbReference>
<organism evidence="6 7">
    <name type="scientific">Thermophilibacter immobilis</name>
    <dbReference type="NCBI Taxonomy" id="2779519"/>
    <lineage>
        <taxon>Bacteria</taxon>
        <taxon>Bacillati</taxon>
        <taxon>Actinomycetota</taxon>
        <taxon>Coriobacteriia</taxon>
        <taxon>Coriobacteriales</taxon>
        <taxon>Atopobiaceae</taxon>
        <taxon>Thermophilibacter</taxon>
    </lineage>
</organism>
<dbReference type="RefSeq" id="WP_194371558.1">
    <property type="nucleotide sequence ID" value="NZ_CP063767.1"/>
</dbReference>
<evidence type="ECO:0000313" key="6">
    <source>
        <dbReference type="EMBL" id="QOY60789.1"/>
    </source>
</evidence>
<dbReference type="GO" id="GO:0016829">
    <property type="term" value="F:lyase activity"/>
    <property type="evidence" value="ECO:0007669"/>
    <property type="project" value="UniProtKB-KW"/>
</dbReference>
<name>A0A7S7M8P2_9ACTN</name>
<evidence type="ECO:0000256" key="1">
    <source>
        <dbReference type="ARBA" id="ARBA00004761"/>
    </source>
</evidence>
<comment type="pathway">
    <text evidence="1">Carbohydrate acid metabolism.</text>
</comment>
<evidence type="ECO:0000256" key="5">
    <source>
        <dbReference type="ARBA" id="ARBA00023277"/>
    </source>
</evidence>
<evidence type="ECO:0000313" key="7">
    <source>
        <dbReference type="Proteomes" id="UP000593735"/>
    </source>
</evidence>
<dbReference type="Pfam" id="PF01081">
    <property type="entry name" value="Aldolase"/>
    <property type="match status" value="1"/>
</dbReference>
<keyword evidence="4" id="KW-0456">Lyase</keyword>
<dbReference type="PANTHER" id="PTHR30246">
    <property type="entry name" value="2-KETO-3-DEOXY-6-PHOSPHOGLUCONATE ALDOLASE"/>
    <property type="match status" value="1"/>
</dbReference>
<comment type="subunit">
    <text evidence="3">Homotrimer.</text>
</comment>
<dbReference type="CDD" id="cd00452">
    <property type="entry name" value="KDPG_aldolase"/>
    <property type="match status" value="1"/>
</dbReference>
<accession>A0A7S7M8P2</accession>
<reference evidence="6 7" key="1">
    <citation type="submission" date="2020-10" db="EMBL/GenBank/DDBJ databases">
        <title>Olsenella immobilis sp.nov., isolated from the mud in a fermentation cellar used for the production of Chinese strong-flavoured liquor.</title>
        <authorList>
            <person name="Lu L."/>
        </authorList>
    </citation>
    <scope>NUCLEOTIDE SEQUENCE [LARGE SCALE GENOMIC DNA]</scope>
    <source>
        <strain evidence="6 7">LZLJ-2</strain>
    </source>
</reference>
<comment type="similarity">
    <text evidence="2">Belongs to the KHG/KDPG aldolase family.</text>
</comment>
<sequence length="218" mass="22808">MILQKAEITQALYDTAAFAVVRVPTIERGCEIAEGLVKGGVRAMEVSYTLPNAGEVIAGIKERFGDDMLVGAGTVMEATTARLAILSGAQFIVANCLSDEVARICNLYQIPYAPGCTTTTEANHALALGAAYIKCFPISNVYGPSLVSLFKTPTPWMPLMASGGISLENLSIWIGAGVDCCGMGSLLTKGTSEEIAANAAQVRRIIDETRAGASSAAR</sequence>
<evidence type="ECO:0000256" key="4">
    <source>
        <dbReference type="ARBA" id="ARBA00023239"/>
    </source>
</evidence>
<keyword evidence="5" id="KW-0119">Carbohydrate metabolism</keyword>
<dbReference type="PANTHER" id="PTHR30246:SF1">
    <property type="entry name" value="2-DEHYDRO-3-DEOXY-6-PHOSPHOGALACTONATE ALDOLASE-RELATED"/>
    <property type="match status" value="1"/>
</dbReference>
<evidence type="ECO:0000256" key="2">
    <source>
        <dbReference type="ARBA" id="ARBA00006906"/>
    </source>
</evidence>
<dbReference type="AlphaFoldDB" id="A0A7S7M8P2"/>
<evidence type="ECO:0000256" key="3">
    <source>
        <dbReference type="ARBA" id="ARBA00011233"/>
    </source>
</evidence>
<dbReference type="Gene3D" id="3.20.20.70">
    <property type="entry name" value="Aldolase class I"/>
    <property type="match status" value="1"/>
</dbReference>
<dbReference type="SUPFAM" id="SSF51569">
    <property type="entry name" value="Aldolase"/>
    <property type="match status" value="1"/>
</dbReference>
<dbReference type="InterPro" id="IPR013785">
    <property type="entry name" value="Aldolase_TIM"/>
</dbReference>
<protein>
    <submittedName>
        <fullName evidence="6">Ketohydroxyglutarate aldolase</fullName>
    </submittedName>
</protein>
<dbReference type="InterPro" id="IPR000887">
    <property type="entry name" value="Aldlse_KDPG_KHG"/>
</dbReference>
<dbReference type="EMBL" id="CP063767">
    <property type="protein sequence ID" value="QOY60789.1"/>
    <property type="molecule type" value="Genomic_DNA"/>
</dbReference>
<gene>
    <name evidence="6" type="ORF">INP52_00785</name>
</gene>
<dbReference type="KEGG" id="tio:INP52_00785"/>
<keyword evidence="7" id="KW-1185">Reference proteome</keyword>